<name>A0ABW0ZRQ5_9ACTN</name>
<dbReference type="Pfam" id="PF00106">
    <property type="entry name" value="adh_short"/>
    <property type="match status" value="1"/>
</dbReference>
<dbReference type="InterPro" id="IPR036291">
    <property type="entry name" value="NAD(P)-bd_dom_sf"/>
</dbReference>
<dbReference type="Proteomes" id="UP001596074">
    <property type="component" value="Unassembled WGS sequence"/>
</dbReference>
<dbReference type="PROSITE" id="PS00061">
    <property type="entry name" value="ADH_SHORT"/>
    <property type="match status" value="1"/>
</dbReference>
<organism evidence="4 5">
    <name type="scientific">Actinomadura rugatobispora</name>
    <dbReference type="NCBI Taxonomy" id="1994"/>
    <lineage>
        <taxon>Bacteria</taxon>
        <taxon>Bacillati</taxon>
        <taxon>Actinomycetota</taxon>
        <taxon>Actinomycetes</taxon>
        <taxon>Streptosporangiales</taxon>
        <taxon>Thermomonosporaceae</taxon>
        <taxon>Actinomadura</taxon>
    </lineage>
</organism>
<dbReference type="Gene3D" id="3.40.50.720">
    <property type="entry name" value="NAD(P)-binding Rossmann-like Domain"/>
    <property type="match status" value="1"/>
</dbReference>
<reference evidence="5" key="1">
    <citation type="journal article" date="2019" name="Int. J. Syst. Evol. Microbiol.">
        <title>The Global Catalogue of Microorganisms (GCM) 10K type strain sequencing project: providing services to taxonomists for standard genome sequencing and annotation.</title>
        <authorList>
            <consortium name="The Broad Institute Genomics Platform"/>
            <consortium name="The Broad Institute Genome Sequencing Center for Infectious Disease"/>
            <person name="Wu L."/>
            <person name="Ma J."/>
        </authorList>
    </citation>
    <scope>NUCLEOTIDE SEQUENCE [LARGE SCALE GENOMIC DNA]</scope>
    <source>
        <strain evidence="5">KCTC 42087</strain>
    </source>
</reference>
<proteinExistence type="inferred from homology"/>
<accession>A0ABW0ZRQ5</accession>
<dbReference type="SUPFAM" id="SSF51735">
    <property type="entry name" value="NAD(P)-binding Rossmann-fold domains"/>
    <property type="match status" value="1"/>
</dbReference>
<dbReference type="NCBIfam" id="NF006119">
    <property type="entry name" value="PRK08264.1-5"/>
    <property type="match status" value="1"/>
</dbReference>
<sequence>MHSTGLKIQDSVALVTGANRGLGRALALALRERGARTVYAGERDPGSVTDPGLVPVSLDITDPKAVEAAAEACGEVTLLVNNAGIGRGSGLVTAPSMEAARAEMETNFFGTLAMCRAFAPVLARNGGGAIVNVLSVLSWITLPGAASYSASKAAAWSMTNGVRAELREQGTSVVAVHAAFIDTDMAAHVDAPKISPAEVAAQALDAVEAGEQEVLADGISRAVASSLSQNRQGRAG</sequence>
<dbReference type="InterPro" id="IPR020904">
    <property type="entry name" value="Sc_DH/Rdtase_CS"/>
</dbReference>
<evidence type="ECO:0000256" key="2">
    <source>
        <dbReference type="ARBA" id="ARBA00023002"/>
    </source>
</evidence>
<evidence type="ECO:0000313" key="5">
    <source>
        <dbReference type="Proteomes" id="UP001596074"/>
    </source>
</evidence>
<evidence type="ECO:0000256" key="3">
    <source>
        <dbReference type="RuleBase" id="RU000363"/>
    </source>
</evidence>
<dbReference type="PRINTS" id="PR00081">
    <property type="entry name" value="GDHRDH"/>
</dbReference>
<evidence type="ECO:0000313" key="4">
    <source>
        <dbReference type="EMBL" id="MFC5745078.1"/>
    </source>
</evidence>
<protein>
    <submittedName>
        <fullName evidence="4">SDR family oxidoreductase</fullName>
    </submittedName>
</protein>
<dbReference type="RefSeq" id="WP_378280703.1">
    <property type="nucleotide sequence ID" value="NZ_JBHSON010000006.1"/>
</dbReference>
<dbReference type="EMBL" id="JBHSON010000006">
    <property type="protein sequence ID" value="MFC5745078.1"/>
    <property type="molecule type" value="Genomic_DNA"/>
</dbReference>
<dbReference type="NCBIfam" id="NF006117">
    <property type="entry name" value="PRK08264.1-3"/>
    <property type="match status" value="1"/>
</dbReference>
<dbReference type="PRINTS" id="PR00080">
    <property type="entry name" value="SDRFAMILY"/>
</dbReference>
<evidence type="ECO:0000256" key="1">
    <source>
        <dbReference type="ARBA" id="ARBA00006484"/>
    </source>
</evidence>
<gene>
    <name evidence="4" type="ORF">ACFPZN_05580</name>
</gene>
<dbReference type="PANTHER" id="PTHR43391">
    <property type="entry name" value="RETINOL DEHYDROGENASE-RELATED"/>
    <property type="match status" value="1"/>
</dbReference>
<keyword evidence="5" id="KW-1185">Reference proteome</keyword>
<keyword evidence="2" id="KW-0560">Oxidoreductase</keyword>
<dbReference type="InterPro" id="IPR002347">
    <property type="entry name" value="SDR_fam"/>
</dbReference>
<dbReference type="PANTHER" id="PTHR43391:SF91">
    <property type="entry name" value="OS04G0390700 PROTEIN"/>
    <property type="match status" value="1"/>
</dbReference>
<comment type="similarity">
    <text evidence="1 3">Belongs to the short-chain dehydrogenases/reductases (SDR) family.</text>
</comment>
<comment type="caution">
    <text evidence="4">The sequence shown here is derived from an EMBL/GenBank/DDBJ whole genome shotgun (WGS) entry which is preliminary data.</text>
</comment>